<dbReference type="InterPro" id="IPR036890">
    <property type="entry name" value="HATPase_C_sf"/>
</dbReference>
<evidence type="ECO:0000256" key="7">
    <source>
        <dbReference type="ARBA" id="ARBA00022692"/>
    </source>
</evidence>
<keyword evidence="17" id="KW-1185">Reference proteome</keyword>
<keyword evidence="13 14" id="KW-0472">Membrane</keyword>
<proteinExistence type="predicted"/>
<sequence>MMLMTAEMMLALFNKLGVIVILAFVLSKVQGFRKLIIKKNINLIDKVILSVIFGFIGIMGTYSNISIHGSFANTTTVGVVVGGVLGGPMVGFLTGLIAGLHRYLIDIHGFTALASSVSILIEGLLGGYIYHYIRNKSSQWRAAFITGMTLEVIQVLIILILSRPFLDALELVKIIVLPMMMVNSLGIAIFIGIIENIYSEYDRIAAGQAQKALKIATLTLPYFRQGLNYDVAQKVVDIIYDAVDVEAVTITNCKEILAHKGIGEDHHIAGHGFQTQSTKEVVKTGRYKVINTKESIRCNQYNCQLKSGIVIPLKERDKIVGTLKLYKIKENSITSMDIELGLGLAQLFSTQIELSRLDYQKKLIIEAELKSLQAQINPHFLFNAINTIVSFIQFDTIKARQLLISLANLFRKSLSHHQDMVDIEIELEHIASYLEIEKARFGDKLQVRYELQANILCKIPPLILQPIVENAILHGILPKKKGGCITIKSRRGKEDIILEVIDDGVGIKPDKLITLLQDENQPSSVGLSNVNKRLINLYGEDYKLQITSRFDEGTCVLIRIPYIEEQHTSEMEGVVA</sequence>
<feature type="transmembrane region" description="Helical" evidence="14">
    <location>
        <begin position="174"/>
        <end position="194"/>
    </location>
</feature>
<evidence type="ECO:0000256" key="10">
    <source>
        <dbReference type="ARBA" id="ARBA00022840"/>
    </source>
</evidence>
<evidence type="ECO:0000256" key="14">
    <source>
        <dbReference type="SAM" id="Phobius"/>
    </source>
</evidence>
<dbReference type="Pfam" id="PF02518">
    <property type="entry name" value="HATPase_c"/>
    <property type="match status" value="1"/>
</dbReference>
<evidence type="ECO:0000313" key="16">
    <source>
        <dbReference type="EMBL" id="AKL94266.1"/>
    </source>
</evidence>
<feature type="domain" description="Histidine kinase/HSP90-like ATPase" evidence="15">
    <location>
        <begin position="459"/>
        <end position="564"/>
    </location>
</feature>
<accession>A0A0G3W6E8</accession>
<evidence type="ECO:0000256" key="13">
    <source>
        <dbReference type="ARBA" id="ARBA00023136"/>
    </source>
</evidence>
<evidence type="ECO:0000256" key="12">
    <source>
        <dbReference type="ARBA" id="ARBA00023012"/>
    </source>
</evidence>
<evidence type="ECO:0000256" key="2">
    <source>
        <dbReference type="ARBA" id="ARBA00004651"/>
    </source>
</evidence>
<evidence type="ECO:0000259" key="15">
    <source>
        <dbReference type="SMART" id="SM00387"/>
    </source>
</evidence>
<dbReference type="SUPFAM" id="SSF55874">
    <property type="entry name" value="ATPase domain of HSP90 chaperone/DNA topoisomerase II/histidine kinase"/>
    <property type="match status" value="1"/>
</dbReference>
<keyword evidence="4" id="KW-1003">Cell membrane</keyword>
<dbReference type="KEGG" id="cace:CACET_c07560"/>
<dbReference type="Proteomes" id="UP000035704">
    <property type="component" value="Chromosome"/>
</dbReference>
<gene>
    <name evidence="16" type="primary">lytS1</name>
    <name evidence="16" type="ORF">CACET_c07560</name>
</gene>
<dbReference type="Gene3D" id="3.30.565.10">
    <property type="entry name" value="Histidine kinase-like ATPase, C-terminal domain"/>
    <property type="match status" value="1"/>
</dbReference>
<dbReference type="EMBL" id="CP009687">
    <property type="protein sequence ID" value="AKL94266.1"/>
    <property type="molecule type" value="Genomic_DNA"/>
</dbReference>
<feature type="transmembrane region" description="Helical" evidence="14">
    <location>
        <begin position="142"/>
        <end position="162"/>
    </location>
</feature>
<keyword evidence="10" id="KW-0067">ATP-binding</keyword>
<keyword evidence="7 14" id="KW-0812">Transmembrane</keyword>
<reference evidence="16 17" key="1">
    <citation type="submission" date="2014-10" db="EMBL/GenBank/DDBJ databases">
        <title>Genome sequence of Clostridium aceticum DSM 1496.</title>
        <authorList>
            <person name="Poehlein A."/>
            <person name="Schiel-Bengelsdorf B."/>
            <person name="Gottschalk G."/>
            <person name="Duerre P."/>
            <person name="Daniel R."/>
        </authorList>
    </citation>
    <scope>NUCLEOTIDE SEQUENCE [LARGE SCALE GENOMIC DNA]</scope>
    <source>
        <strain evidence="16 17">DSM 1496</strain>
    </source>
</reference>
<keyword evidence="12" id="KW-0902">Two-component regulatory system</keyword>
<evidence type="ECO:0000256" key="5">
    <source>
        <dbReference type="ARBA" id="ARBA00022553"/>
    </source>
</evidence>
<dbReference type="AlphaFoldDB" id="A0A0G3W6E8"/>
<keyword evidence="9" id="KW-0418">Kinase</keyword>
<dbReference type="InterPro" id="IPR011620">
    <property type="entry name" value="Sig_transdc_His_kinase_LytS_TM"/>
</dbReference>
<feature type="transmembrane region" description="Helical" evidence="14">
    <location>
        <begin position="47"/>
        <end position="65"/>
    </location>
</feature>
<keyword evidence="8" id="KW-0547">Nucleotide-binding</keyword>
<keyword evidence="6 16" id="KW-0808">Transferase</keyword>
<dbReference type="Gene3D" id="3.30.450.40">
    <property type="match status" value="1"/>
</dbReference>
<dbReference type="GO" id="GO:0005886">
    <property type="term" value="C:plasma membrane"/>
    <property type="evidence" value="ECO:0007669"/>
    <property type="project" value="UniProtKB-SubCell"/>
</dbReference>
<evidence type="ECO:0000256" key="6">
    <source>
        <dbReference type="ARBA" id="ARBA00022679"/>
    </source>
</evidence>
<dbReference type="Pfam" id="PF06580">
    <property type="entry name" value="His_kinase"/>
    <property type="match status" value="1"/>
</dbReference>
<comment type="catalytic activity">
    <reaction evidence="1">
        <text>ATP + protein L-histidine = ADP + protein N-phospho-L-histidine.</text>
        <dbReference type="EC" id="2.7.13.3"/>
    </reaction>
</comment>
<comment type="subcellular location">
    <subcellularLocation>
        <location evidence="2">Cell membrane</location>
        <topology evidence="2">Multi-pass membrane protein</topology>
    </subcellularLocation>
</comment>
<organism evidence="16 17">
    <name type="scientific">Clostridium aceticum</name>
    <dbReference type="NCBI Taxonomy" id="84022"/>
    <lineage>
        <taxon>Bacteria</taxon>
        <taxon>Bacillati</taxon>
        <taxon>Bacillota</taxon>
        <taxon>Clostridia</taxon>
        <taxon>Eubacteriales</taxon>
        <taxon>Clostridiaceae</taxon>
        <taxon>Clostridium</taxon>
    </lineage>
</organism>
<dbReference type="Gene3D" id="1.10.1760.20">
    <property type="match status" value="1"/>
</dbReference>
<dbReference type="InterPro" id="IPR010559">
    <property type="entry name" value="Sig_transdc_His_kin_internal"/>
</dbReference>
<evidence type="ECO:0000256" key="1">
    <source>
        <dbReference type="ARBA" id="ARBA00000085"/>
    </source>
</evidence>
<name>A0A0G3W6E8_9CLOT</name>
<dbReference type="GO" id="GO:0005524">
    <property type="term" value="F:ATP binding"/>
    <property type="evidence" value="ECO:0007669"/>
    <property type="project" value="UniProtKB-KW"/>
</dbReference>
<dbReference type="GO" id="GO:0000155">
    <property type="term" value="F:phosphorelay sensor kinase activity"/>
    <property type="evidence" value="ECO:0007669"/>
    <property type="project" value="InterPro"/>
</dbReference>
<keyword evidence="5" id="KW-0597">Phosphoprotein</keyword>
<keyword evidence="11 14" id="KW-1133">Transmembrane helix</keyword>
<evidence type="ECO:0000256" key="8">
    <source>
        <dbReference type="ARBA" id="ARBA00022741"/>
    </source>
</evidence>
<dbReference type="InterPro" id="IPR003594">
    <property type="entry name" value="HATPase_dom"/>
</dbReference>
<dbReference type="RefSeq" id="WP_242846950.1">
    <property type="nucleotide sequence ID" value="NZ_CP009687.1"/>
</dbReference>
<dbReference type="InterPro" id="IPR029016">
    <property type="entry name" value="GAF-like_dom_sf"/>
</dbReference>
<evidence type="ECO:0000256" key="9">
    <source>
        <dbReference type="ARBA" id="ARBA00022777"/>
    </source>
</evidence>
<dbReference type="PANTHER" id="PTHR34220:SF7">
    <property type="entry name" value="SENSOR HISTIDINE KINASE YPDA"/>
    <property type="match status" value="1"/>
</dbReference>
<dbReference type="STRING" id="84022.CACET_c07560"/>
<dbReference type="Pfam" id="PF07694">
    <property type="entry name" value="5TM-5TMR_LYT"/>
    <property type="match status" value="1"/>
</dbReference>
<dbReference type="InterPro" id="IPR050640">
    <property type="entry name" value="Bact_2-comp_sensor_kinase"/>
</dbReference>
<feature type="transmembrane region" description="Helical" evidence="14">
    <location>
        <begin position="107"/>
        <end position="130"/>
    </location>
</feature>
<dbReference type="PANTHER" id="PTHR34220">
    <property type="entry name" value="SENSOR HISTIDINE KINASE YPDA"/>
    <property type="match status" value="1"/>
</dbReference>
<evidence type="ECO:0000256" key="3">
    <source>
        <dbReference type="ARBA" id="ARBA00012438"/>
    </source>
</evidence>
<protein>
    <recommendedName>
        <fullName evidence="3">histidine kinase</fullName>
        <ecNumber evidence="3">2.7.13.3</ecNumber>
    </recommendedName>
</protein>
<evidence type="ECO:0000256" key="11">
    <source>
        <dbReference type="ARBA" id="ARBA00022989"/>
    </source>
</evidence>
<dbReference type="SUPFAM" id="SSF55781">
    <property type="entry name" value="GAF domain-like"/>
    <property type="match status" value="1"/>
</dbReference>
<feature type="transmembrane region" description="Helical" evidence="14">
    <location>
        <begin position="77"/>
        <end position="101"/>
    </location>
</feature>
<evidence type="ECO:0000313" key="17">
    <source>
        <dbReference type="Proteomes" id="UP000035704"/>
    </source>
</evidence>
<dbReference type="SMART" id="SM00387">
    <property type="entry name" value="HATPase_c"/>
    <property type="match status" value="1"/>
</dbReference>
<dbReference type="EC" id="2.7.13.3" evidence="3"/>
<dbReference type="GO" id="GO:0071555">
    <property type="term" value="P:cell wall organization"/>
    <property type="evidence" value="ECO:0007669"/>
    <property type="project" value="InterPro"/>
</dbReference>
<dbReference type="PATRIC" id="fig|84022.6.peg.769"/>
<evidence type="ECO:0000256" key="4">
    <source>
        <dbReference type="ARBA" id="ARBA00022475"/>
    </source>
</evidence>